<evidence type="ECO:0000256" key="3">
    <source>
        <dbReference type="ARBA" id="ARBA00022692"/>
    </source>
</evidence>
<feature type="transmembrane region" description="Helical" evidence="10">
    <location>
        <begin position="244"/>
        <end position="262"/>
    </location>
</feature>
<feature type="transmembrane region" description="Helical" evidence="10">
    <location>
        <begin position="74"/>
        <end position="94"/>
    </location>
</feature>
<keyword evidence="7" id="KW-0869">Chloride channel</keyword>
<protein>
    <submittedName>
        <fullName evidence="12">Chloride ion channel protein</fullName>
    </submittedName>
</protein>
<dbReference type="PROSITE" id="PS51202">
    <property type="entry name" value="RCK_C"/>
    <property type="match status" value="1"/>
</dbReference>
<dbReference type="GO" id="GO:0008324">
    <property type="term" value="F:monoatomic cation transmembrane transporter activity"/>
    <property type="evidence" value="ECO:0007669"/>
    <property type="project" value="InterPro"/>
</dbReference>
<comment type="subcellular location">
    <subcellularLocation>
        <location evidence="1">Membrane</location>
        <topology evidence="1">Multi-pass membrane protein</topology>
    </subcellularLocation>
</comment>
<dbReference type="AlphaFoldDB" id="A0AA37JES5"/>
<feature type="transmembrane region" description="Helical" evidence="10">
    <location>
        <begin position="31"/>
        <end position="54"/>
    </location>
</feature>
<evidence type="ECO:0000259" key="11">
    <source>
        <dbReference type="PROSITE" id="PS51202"/>
    </source>
</evidence>
<dbReference type="Pfam" id="PF00654">
    <property type="entry name" value="Voltage_CLC"/>
    <property type="match status" value="1"/>
</dbReference>
<dbReference type="PRINTS" id="PR00762">
    <property type="entry name" value="CLCHANNEL"/>
</dbReference>
<feature type="transmembrane region" description="Helical" evidence="10">
    <location>
        <begin position="343"/>
        <end position="362"/>
    </location>
</feature>
<evidence type="ECO:0000256" key="7">
    <source>
        <dbReference type="ARBA" id="ARBA00023173"/>
    </source>
</evidence>
<keyword evidence="3 10" id="KW-0812">Transmembrane</keyword>
<evidence type="ECO:0000256" key="4">
    <source>
        <dbReference type="ARBA" id="ARBA00022989"/>
    </source>
</evidence>
<dbReference type="InterPro" id="IPR006037">
    <property type="entry name" value="RCK_C"/>
</dbReference>
<dbReference type="Pfam" id="PF02080">
    <property type="entry name" value="TrkA_C"/>
    <property type="match status" value="1"/>
</dbReference>
<evidence type="ECO:0000313" key="12">
    <source>
        <dbReference type="EMBL" id="GKG99803.1"/>
    </source>
</evidence>
<evidence type="ECO:0000256" key="6">
    <source>
        <dbReference type="ARBA" id="ARBA00023136"/>
    </source>
</evidence>
<feature type="domain" description="RCK C-terminal" evidence="11">
    <location>
        <begin position="444"/>
        <end position="527"/>
    </location>
</feature>
<accession>A0AA37JES5</accession>
<dbReference type="GO" id="GO:0034707">
    <property type="term" value="C:chloride channel complex"/>
    <property type="evidence" value="ECO:0007669"/>
    <property type="project" value="UniProtKB-KW"/>
</dbReference>
<evidence type="ECO:0000256" key="8">
    <source>
        <dbReference type="ARBA" id="ARBA00023214"/>
    </source>
</evidence>
<name>A0AA37JES5_9FIRM</name>
<evidence type="ECO:0000256" key="1">
    <source>
        <dbReference type="ARBA" id="ARBA00004141"/>
    </source>
</evidence>
<evidence type="ECO:0000256" key="2">
    <source>
        <dbReference type="ARBA" id="ARBA00022448"/>
    </source>
</evidence>
<feature type="transmembrane region" description="Helical" evidence="10">
    <location>
        <begin position="406"/>
        <end position="423"/>
    </location>
</feature>
<feature type="transmembrane region" description="Helical" evidence="10">
    <location>
        <begin position="316"/>
        <end position="336"/>
    </location>
</feature>
<dbReference type="InterPro" id="IPR036721">
    <property type="entry name" value="RCK_C_sf"/>
</dbReference>
<gene>
    <name evidence="12" type="ORF">CE91St55_17850</name>
</gene>
<dbReference type="GO" id="GO:0006813">
    <property type="term" value="P:potassium ion transport"/>
    <property type="evidence" value="ECO:0007669"/>
    <property type="project" value="InterPro"/>
</dbReference>
<evidence type="ECO:0000256" key="10">
    <source>
        <dbReference type="SAM" id="Phobius"/>
    </source>
</evidence>
<dbReference type="EMBL" id="BQNJ01000001">
    <property type="protein sequence ID" value="GKG99803.1"/>
    <property type="molecule type" value="Genomic_DNA"/>
</dbReference>
<organism evidence="12 13">
    <name type="scientific">Hungatella hathewayi</name>
    <dbReference type="NCBI Taxonomy" id="154046"/>
    <lineage>
        <taxon>Bacteria</taxon>
        <taxon>Bacillati</taxon>
        <taxon>Bacillota</taxon>
        <taxon>Clostridia</taxon>
        <taxon>Lachnospirales</taxon>
        <taxon>Lachnospiraceae</taxon>
        <taxon>Hungatella</taxon>
    </lineage>
</organism>
<proteinExistence type="predicted"/>
<evidence type="ECO:0000313" key="13">
    <source>
        <dbReference type="Proteomes" id="UP001055091"/>
    </source>
</evidence>
<dbReference type="SUPFAM" id="SSF116726">
    <property type="entry name" value="TrkA C-terminal domain-like"/>
    <property type="match status" value="1"/>
</dbReference>
<sequence>MLKENKEGERKMRSEGNTVTNTINRYRSFRYALILEGVAVGAIAGVVVVAFRYLLGYAEILLHNILNYGRTHVWFVPVWFLILAAAAVIVTLLLKWDSLISGSGIPQVEGEIMGEIDECWWRVLTAKLAGGLIGLGCGLSLGREGPSIQLGAMAAKGFSRLTKRVKTEEKLLMTCGATAGLSAAFNAPIAGVLFSLEEIHKHFSPEILLSSMAASITSDFVSRNVFGLKPVFTFNITHMMPLSTYAHVLILGVIIGLMGVVYNTCLSKSQDLYQKIPGQTLRLLIPFMMAGVFGFLYPSVLGGGHSLVEVLSSGEMVIGSMCLLFVVKFVFSMVSFGSGAPGGIFLPLLVMGAVIGGIYFNAVGMVSGSLDGLLGNFIILGMAGYFSAIVRAPITGIILISEMTGSFSHLLTLSMVSLAAYLVPDIMRCAPVYDQLLHRLLAKQNPEKKAVLTGEKVLVEGMIFHGSAAEGMKVSEIAWPKTCLVVSLMRGEAEFVPRGDTKLLAGDKIVVLCDETAEGQLHRTLQEFCETVKMQ</sequence>
<dbReference type="PANTHER" id="PTHR43427">
    <property type="entry name" value="CHLORIDE CHANNEL PROTEIN CLC-E"/>
    <property type="match status" value="1"/>
</dbReference>
<dbReference type="InterPro" id="IPR014743">
    <property type="entry name" value="Cl-channel_core"/>
</dbReference>
<keyword evidence="9" id="KW-0407">Ion channel</keyword>
<dbReference type="InterPro" id="IPR001807">
    <property type="entry name" value="ClC"/>
</dbReference>
<feature type="transmembrane region" description="Helical" evidence="10">
    <location>
        <begin position="374"/>
        <end position="394"/>
    </location>
</feature>
<keyword evidence="6 10" id="KW-0472">Membrane</keyword>
<keyword evidence="5" id="KW-0406">Ion transport</keyword>
<keyword evidence="2" id="KW-0813">Transport</keyword>
<evidence type="ECO:0000256" key="5">
    <source>
        <dbReference type="ARBA" id="ARBA00023065"/>
    </source>
</evidence>
<reference evidence="12" key="1">
    <citation type="submission" date="2022-01" db="EMBL/GenBank/DDBJ databases">
        <title>Novel bile acid biosynthetic pathways are enriched in the microbiome of centenarians.</title>
        <authorList>
            <person name="Sato Y."/>
            <person name="Atarashi K."/>
            <person name="Plichta R.D."/>
            <person name="Arai Y."/>
            <person name="Sasajima S."/>
            <person name="Kearney M.S."/>
            <person name="Suda W."/>
            <person name="Takeshita K."/>
            <person name="Sasaki T."/>
            <person name="Okamoto S."/>
            <person name="Skelly N.A."/>
            <person name="Okamura Y."/>
            <person name="Vlamakis H."/>
            <person name="Li Y."/>
            <person name="Tanoue T."/>
            <person name="Takei H."/>
            <person name="Nittono H."/>
            <person name="Narushima S."/>
            <person name="Irie J."/>
            <person name="Itoh H."/>
            <person name="Moriya K."/>
            <person name="Sugiura Y."/>
            <person name="Suematsu M."/>
            <person name="Moritoki N."/>
            <person name="Shibata S."/>
            <person name="Littman R.D."/>
            <person name="Fischbach A.M."/>
            <person name="Uwamino Y."/>
            <person name="Inoue T."/>
            <person name="Honda A."/>
            <person name="Hattori M."/>
            <person name="Murai T."/>
            <person name="Xavier J.R."/>
            <person name="Hirose N."/>
            <person name="Honda K."/>
        </authorList>
    </citation>
    <scope>NUCLEOTIDE SEQUENCE</scope>
    <source>
        <strain evidence="12">CE91-St55</strain>
    </source>
</reference>
<feature type="transmembrane region" description="Helical" evidence="10">
    <location>
        <begin position="171"/>
        <end position="196"/>
    </location>
</feature>
<evidence type="ECO:0000256" key="9">
    <source>
        <dbReference type="ARBA" id="ARBA00023303"/>
    </source>
</evidence>
<dbReference type="Gene3D" id="1.10.3080.10">
    <property type="entry name" value="Clc chloride channel"/>
    <property type="match status" value="1"/>
</dbReference>
<feature type="transmembrane region" description="Helical" evidence="10">
    <location>
        <begin position="283"/>
        <end position="304"/>
    </location>
</feature>
<dbReference type="InterPro" id="IPR050368">
    <property type="entry name" value="ClC-type_chloride_channel"/>
</dbReference>
<comment type="caution">
    <text evidence="12">The sequence shown here is derived from an EMBL/GenBank/DDBJ whole genome shotgun (WGS) entry which is preliminary data.</text>
</comment>
<dbReference type="CDD" id="cd01031">
    <property type="entry name" value="EriC"/>
    <property type="match status" value="1"/>
</dbReference>
<keyword evidence="8" id="KW-0868">Chloride</keyword>
<keyword evidence="4 10" id="KW-1133">Transmembrane helix</keyword>
<dbReference type="SUPFAM" id="SSF81340">
    <property type="entry name" value="Clc chloride channel"/>
    <property type="match status" value="1"/>
</dbReference>
<dbReference type="PANTHER" id="PTHR43427:SF6">
    <property type="entry name" value="CHLORIDE CHANNEL PROTEIN CLC-E"/>
    <property type="match status" value="1"/>
</dbReference>
<dbReference type="GO" id="GO:0005254">
    <property type="term" value="F:chloride channel activity"/>
    <property type="evidence" value="ECO:0007669"/>
    <property type="project" value="UniProtKB-KW"/>
</dbReference>
<dbReference type="Gene3D" id="3.30.70.1450">
    <property type="entry name" value="Regulator of K+ conductance, C-terminal domain"/>
    <property type="match status" value="1"/>
</dbReference>
<dbReference type="Proteomes" id="UP001055091">
    <property type="component" value="Unassembled WGS sequence"/>
</dbReference>